<dbReference type="Proteomes" id="UP000236305">
    <property type="component" value="Unassembled WGS sequence"/>
</dbReference>
<comment type="caution">
    <text evidence="2">The sequence shown here is derived from an EMBL/GenBank/DDBJ whole genome shotgun (WGS) entry which is preliminary data.</text>
</comment>
<proteinExistence type="predicted"/>
<organism evidence="2 3">
    <name type="scientific">Verticillium dahliae</name>
    <name type="common">Verticillium wilt</name>
    <dbReference type="NCBI Taxonomy" id="27337"/>
    <lineage>
        <taxon>Eukaryota</taxon>
        <taxon>Fungi</taxon>
        <taxon>Dikarya</taxon>
        <taxon>Ascomycota</taxon>
        <taxon>Pezizomycotina</taxon>
        <taxon>Sordariomycetes</taxon>
        <taxon>Hypocreomycetidae</taxon>
        <taxon>Glomerellales</taxon>
        <taxon>Plectosphaerellaceae</taxon>
        <taxon>Verticillium</taxon>
    </lineage>
</organism>
<evidence type="ECO:0000313" key="2">
    <source>
        <dbReference type="EMBL" id="PNH35826.1"/>
    </source>
</evidence>
<dbReference type="AlphaFoldDB" id="A0AA44WRP0"/>
<feature type="region of interest" description="Disordered" evidence="1">
    <location>
        <begin position="165"/>
        <end position="201"/>
    </location>
</feature>
<reference evidence="2 3" key="1">
    <citation type="submission" date="2017-12" db="EMBL/GenBank/DDBJ databases">
        <title>Comparative genomics yields insights into virulence evolution of Verticillium dahliae.</title>
        <authorList>
            <person name="Fan R."/>
            <person name="Armitage A.D."/>
            <person name="Cascant-Lopez E."/>
            <person name="Sobczyk M."/>
            <person name="Cockerton H.M."/>
            <person name="Harrison R.J."/>
        </authorList>
    </citation>
    <scope>NUCLEOTIDE SEQUENCE [LARGE SCALE GENOMIC DNA]</scope>
    <source>
        <strain evidence="2 3">12008</strain>
    </source>
</reference>
<protein>
    <recommendedName>
        <fullName evidence="4">PAS domain-containing protein</fullName>
    </recommendedName>
</protein>
<sequence>MIPEARGASSHSSDARPTPTSNPEQSDDVPSILSTSANRFFRNNPPSFATGDQRSQNSSPFRLSMPYVTPGQLAFSAMQYLPVPLLVLNNLKTVVLANEAMGRMLGLETDTADDSFHALEKLRGQSLSQVGIDMLQDGRPVWVVWESFLDSLVLEMGSRHTSKDAAAAADLMDGESTPTTTDARPPPTTGHRRDPSASPVKDAAVDVVITKKDIGRPGFKPRGSTQKSDYEVYAKMIVTIWEIEDNQVYFTLSFTSTQITAHTLTLEQGGGQV</sequence>
<dbReference type="EMBL" id="MPSH01000002">
    <property type="protein sequence ID" value="PNH35826.1"/>
    <property type="molecule type" value="Genomic_DNA"/>
</dbReference>
<feature type="region of interest" description="Disordered" evidence="1">
    <location>
        <begin position="1"/>
        <end position="34"/>
    </location>
</feature>
<gene>
    <name evidence="2" type="ORF">BJF96_g868</name>
</gene>
<evidence type="ECO:0008006" key="4">
    <source>
        <dbReference type="Google" id="ProtNLM"/>
    </source>
</evidence>
<evidence type="ECO:0000256" key="1">
    <source>
        <dbReference type="SAM" id="MobiDB-lite"/>
    </source>
</evidence>
<accession>A0AA44WRP0</accession>
<name>A0AA44WRP0_VERDA</name>
<evidence type="ECO:0000313" key="3">
    <source>
        <dbReference type="Proteomes" id="UP000236305"/>
    </source>
</evidence>